<feature type="compositionally biased region" description="Acidic residues" evidence="13">
    <location>
        <begin position="75"/>
        <end position="87"/>
    </location>
</feature>
<sequence length="605" mass="65693">MAPDGVEDSDYESDPDELNRSLATRRREASDDDEDDEEADDHDKLRAAIQIHSDEHSGVVVVDSDDNEGLHIEDSYGDDDDEEEDGDYGQVDDHVEYIADNNDKTIVAGNGTDDSAATDLVDGEEQKKKEPFAVPTAGAFYMHDDRFQELDAASNRRMRGGRRLWQSRDERKWGHDKFEEMNTQKQQYDRRTSRGRGRGRGQGRGQDRGQSRGNNSKEFTGNGHQNQFPKAVTRGRGARRYEVALRNGNQAPSVQTKQSQNSSVEVSHVDLGRPPTETATLETEAIQAKKNVFASSLNSASPPFYPSRSNNNLAQKDVQAGMGRLHINENPNPTGKKFGNTKSSSLWGRTAQTTSHGRGVPPHGQVLYQQSPNQGDKVSSPMQIRGMPKGTDQSCTQLPGQVFNQHSAVISLLPSSPPKTGSSENPYLSGEIESAVETGALVAKGKGSLQPSGRGSFMYGGTQFMGPAGMAAGHGNPNFPAFLPVMQFGGQHGGVPTFGMALPGYFQPEHGTGNPEMTWLPILAGPGALGGSYCPPYTVLDGSYQADKPGLPSSAGSSSQENSSNNPNDEEPMERPEVTNNGNSQRSNSNPNKQPRRYSEMSFSK</sequence>
<dbReference type="RefSeq" id="NP_974187.1">
    <property type="nucleotide sequence ID" value="NM_202458.2"/>
</dbReference>
<dbReference type="PANTHER" id="PTHR46837:SF5">
    <property type="entry name" value="PROTEIN MLN51 HOMOLOG"/>
    <property type="match status" value="1"/>
</dbReference>
<dbReference type="PANTHER" id="PTHR46837">
    <property type="entry name" value="PROTEIN MLN51 HOMOLOG"/>
    <property type="match status" value="1"/>
</dbReference>
<keyword evidence="8" id="KW-0810">Translation regulation</keyword>
<evidence type="ECO:0000259" key="14">
    <source>
        <dbReference type="SMART" id="SM01044"/>
    </source>
</evidence>
<keyword evidence="10" id="KW-0866">Nonsense-mediated mRNA decay</keyword>
<feature type="compositionally biased region" description="Polar residues" evidence="13">
    <location>
        <begin position="367"/>
        <end position="380"/>
    </location>
</feature>
<gene>
    <name evidence="15" type="ordered locus">AXX17_At1g74850</name>
    <name evidence="16" type="ORF">AN1_LOCUS7047</name>
</gene>
<keyword evidence="11" id="KW-0508">mRNA splicing</keyword>
<organism evidence="15 17">
    <name type="scientific">Arabidopsis thaliana</name>
    <name type="common">Mouse-ear cress</name>
    <dbReference type="NCBI Taxonomy" id="3702"/>
    <lineage>
        <taxon>Eukaryota</taxon>
        <taxon>Viridiplantae</taxon>
        <taxon>Streptophyta</taxon>
        <taxon>Embryophyta</taxon>
        <taxon>Tracheophyta</taxon>
        <taxon>Spermatophyta</taxon>
        <taxon>Magnoliopsida</taxon>
        <taxon>eudicotyledons</taxon>
        <taxon>Gunneridae</taxon>
        <taxon>Pentapetalae</taxon>
        <taxon>rosids</taxon>
        <taxon>malvids</taxon>
        <taxon>Brassicales</taxon>
        <taxon>Brassicaceae</taxon>
        <taxon>Camelineae</taxon>
        <taxon>Arabidopsis</taxon>
    </lineage>
</organism>
<dbReference type="Proteomes" id="UP000426265">
    <property type="component" value="Unassembled WGS sequence"/>
</dbReference>
<keyword evidence="7" id="KW-0509">mRNA transport</keyword>
<proteinExistence type="evidence at protein level"/>
<reference evidence="15" key="3">
    <citation type="submission" date="2016-03" db="EMBL/GenBank/DDBJ databases">
        <title>Full-length assembly of Arabidopsis thaliana Ler reveals the complement of translocations and inversions.</title>
        <authorList>
            <person name="Zapata L."/>
            <person name="Schneeberger K."/>
            <person name="Ossowski S."/>
        </authorList>
    </citation>
    <scope>NUCLEOTIDE SEQUENCE [LARGE SCALE GENOMIC DNA]</scope>
    <source>
        <tissue evidence="15">Leaf</tissue>
    </source>
</reference>
<name>A0A178WMN8_ARATH</name>
<comment type="similarity">
    <text evidence="3">Belongs to the CASC3 family.</text>
</comment>
<reference evidence="19" key="1">
    <citation type="journal article" date="2009" name="Plant Physiol.">
        <title>Large-scale Arabidopsis phosphoproteome profiling reveals novel chloroplast kinase substrates and phosphorylation networks.</title>
        <authorList>
            <person name="Reiland S."/>
            <person name="Messerli G."/>
            <person name="Baerenfaller K."/>
            <person name="Gerrits B."/>
            <person name="Endler A."/>
            <person name="Grossmann J."/>
            <person name="Gruissem W."/>
            <person name="Baginsky S."/>
        </authorList>
    </citation>
    <scope>IDENTIFICATION BY MASS SPECTROMETRY [LARGE SCALE ANALYSIS]</scope>
</reference>
<evidence type="ECO:0000256" key="9">
    <source>
        <dbReference type="ARBA" id="ARBA00022884"/>
    </source>
</evidence>
<reference evidence="17" key="2">
    <citation type="journal article" date="2016" name="Proc. Natl. Acad. Sci. U.S.A.">
        <title>Chromosome-level assembly of Arabidopsis thaliana Ler reveals the extent of translocation and inversion polymorphisms.</title>
        <authorList>
            <person name="Zapata L."/>
            <person name="Ding J."/>
            <person name="Willing E.M."/>
            <person name="Hartwig B."/>
            <person name="Bezdan D."/>
            <person name="Jiao W.B."/>
            <person name="Patel V."/>
            <person name="Velikkakam James G."/>
            <person name="Koornneef M."/>
            <person name="Ossowski S."/>
            <person name="Schneeberger K."/>
        </authorList>
    </citation>
    <scope>NUCLEOTIDE SEQUENCE [LARGE SCALE GENOMIC DNA]</scope>
    <source>
        <strain evidence="17">cv. Landsberg erecta</strain>
    </source>
</reference>
<dbReference type="GO" id="GO:0051028">
    <property type="term" value="P:mRNA transport"/>
    <property type="evidence" value="ECO:0007669"/>
    <property type="project" value="UniProtKB-KW"/>
</dbReference>
<evidence type="ECO:0000256" key="4">
    <source>
        <dbReference type="ARBA" id="ARBA00022448"/>
    </source>
</evidence>
<dbReference type="GO" id="GO:0006397">
    <property type="term" value="P:mRNA processing"/>
    <property type="evidence" value="ECO:0007669"/>
    <property type="project" value="UniProtKB-KW"/>
</dbReference>
<dbReference type="GO" id="GO:0005737">
    <property type="term" value="C:cytoplasm"/>
    <property type="evidence" value="ECO:0007669"/>
    <property type="project" value="UniProtKB-SubCell"/>
</dbReference>
<evidence type="ECO:0000313" key="18">
    <source>
        <dbReference type="Proteomes" id="UP000426265"/>
    </source>
</evidence>
<evidence type="ECO:0000256" key="3">
    <source>
        <dbReference type="ARBA" id="ARBA00009548"/>
    </source>
</evidence>
<evidence type="ECO:0000256" key="7">
    <source>
        <dbReference type="ARBA" id="ARBA00022816"/>
    </source>
</evidence>
<dbReference type="Proteomes" id="UP000078284">
    <property type="component" value="Chromosome 1"/>
</dbReference>
<evidence type="ECO:0000256" key="5">
    <source>
        <dbReference type="ARBA" id="ARBA00022490"/>
    </source>
</evidence>
<dbReference type="SMART" id="SM01044">
    <property type="entry name" value="Btz"/>
    <property type="match status" value="1"/>
</dbReference>
<dbReference type="KEGG" id="ath:AT1G80000"/>
<keyword evidence="9" id="KW-0694">RNA-binding</keyword>
<evidence type="ECO:0000313" key="15">
    <source>
        <dbReference type="EMBL" id="OAP19201.1"/>
    </source>
</evidence>
<dbReference type="Pfam" id="PF09405">
    <property type="entry name" value="Btz"/>
    <property type="match status" value="1"/>
</dbReference>
<dbReference type="InterPro" id="IPR018545">
    <property type="entry name" value="Btz_dom"/>
</dbReference>
<keyword evidence="6" id="KW-0507">mRNA processing</keyword>
<feature type="region of interest" description="Disordered" evidence="13">
    <location>
        <begin position="1"/>
        <end position="88"/>
    </location>
</feature>
<feature type="region of interest" description="Disordered" evidence="13">
    <location>
        <begin position="151"/>
        <end position="275"/>
    </location>
</feature>
<dbReference type="EMBL" id="CACRSJ010000104">
    <property type="protein sequence ID" value="VYS51580.1"/>
    <property type="molecule type" value="Genomic_DNA"/>
</dbReference>
<evidence type="ECO:0007829" key="19">
    <source>
        <dbReference type="PubMed" id="19376835"/>
    </source>
</evidence>
<comment type="subcellular location">
    <subcellularLocation>
        <location evidence="2">Cytoplasm</location>
    </subcellularLocation>
    <subcellularLocation>
        <location evidence="1">Nucleus</location>
    </subcellularLocation>
</comment>
<dbReference type="RefSeq" id="NP_001322803.1">
    <property type="nucleotide sequence ID" value="NM_001334946.1"/>
</dbReference>
<feature type="compositionally biased region" description="Polar residues" evidence="13">
    <location>
        <begin position="214"/>
        <end position="228"/>
    </location>
</feature>
<feature type="compositionally biased region" description="Basic and acidic residues" evidence="13">
    <location>
        <begin position="166"/>
        <end position="192"/>
    </location>
</feature>
<evidence type="ECO:0000256" key="13">
    <source>
        <dbReference type="SAM" id="MobiDB-lite"/>
    </source>
</evidence>
<evidence type="ECO:0000256" key="6">
    <source>
        <dbReference type="ARBA" id="ARBA00022664"/>
    </source>
</evidence>
<feature type="domain" description="Btz" evidence="14">
    <location>
        <begin position="103"/>
        <end position="203"/>
    </location>
</feature>
<keyword evidence="12" id="KW-0539">Nucleus</keyword>
<evidence type="ECO:0000256" key="11">
    <source>
        <dbReference type="ARBA" id="ARBA00023187"/>
    </source>
</evidence>
<keyword evidence="4" id="KW-0813">Transport</keyword>
<dbReference type="GO" id="GO:0008380">
    <property type="term" value="P:RNA splicing"/>
    <property type="evidence" value="ECO:0007669"/>
    <property type="project" value="UniProtKB-KW"/>
</dbReference>
<reference evidence="16 18" key="4">
    <citation type="submission" date="2019-11" db="EMBL/GenBank/DDBJ databases">
        <authorList>
            <person name="Jiao W.-B."/>
            <person name="Schneeberger K."/>
        </authorList>
    </citation>
    <scope>NUCLEOTIDE SEQUENCE [LARGE SCALE GENOMIC DNA]</scope>
    <source>
        <strain evidence="18">cv. An-1</strain>
    </source>
</reference>
<dbReference type="GO" id="GO:0003729">
    <property type="term" value="F:mRNA binding"/>
    <property type="evidence" value="ECO:0007669"/>
    <property type="project" value="InterPro"/>
</dbReference>
<dbReference type="ExpressionAtlas" id="A0A178WMN8">
    <property type="expression patterns" value="baseline and differential"/>
</dbReference>
<protein>
    <recommendedName>
        <fullName evidence="14">Btz domain-containing protein</fullName>
    </recommendedName>
</protein>
<dbReference type="InterPro" id="IPR044796">
    <property type="entry name" value="MLN51_plant"/>
</dbReference>
<feature type="region of interest" description="Disordered" evidence="13">
    <location>
        <begin position="350"/>
        <end position="380"/>
    </location>
</feature>
<dbReference type="GO" id="GO:0000184">
    <property type="term" value="P:nuclear-transcribed mRNA catabolic process, nonsense-mediated decay"/>
    <property type="evidence" value="ECO:0007669"/>
    <property type="project" value="UniProtKB-KW"/>
</dbReference>
<evidence type="ECO:0000256" key="10">
    <source>
        <dbReference type="ARBA" id="ARBA00023161"/>
    </source>
</evidence>
<evidence type="ECO:0000313" key="16">
    <source>
        <dbReference type="EMBL" id="VYS51580.1"/>
    </source>
</evidence>
<dbReference type="RefSeq" id="NP_565226.1">
    <property type="nucleotide sequence ID" value="NM_106649.3"/>
</dbReference>
<dbReference type="EMBL" id="LUHQ01000001">
    <property type="protein sequence ID" value="OAP19201.1"/>
    <property type="molecule type" value="Genomic_DNA"/>
</dbReference>
<evidence type="ECO:0000256" key="12">
    <source>
        <dbReference type="ARBA" id="ARBA00023242"/>
    </source>
</evidence>
<feature type="compositionally biased region" description="Polar residues" evidence="13">
    <location>
        <begin position="578"/>
        <end position="593"/>
    </location>
</feature>
<keyword evidence="5" id="KW-0963">Cytoplasm</keyword>
<feature type="compositionally biased region" description="Acidic residues" evidence="13">
    <location>
        <begin position="30"/>
        <end position="40"/>
    </location>
</feature>
<evidence type="ECO:0000256" key="8">
    <source>
        <dbReference type="ARBA" id="ARBA00022845"/>
    </source>
</evidence>
<feature type="compositionally biased region" description="Basic and acidic residues" evidence="13">
    <location>
        <begin position="41"/>
        <end position="57"/>
    </location>
</feature>
<dbReference type="GO" id="GO:0006417">
    <property type="term" value="P:regulation of translation"/>
    <property type="evidence" value="ECO:0007669"/>
    <property type="project" value="UniProtKB-KW"/>
</dbReference>
<feature type="region of interest" description="Disordered" evidence="13">
    <location>
        <begin position="101"/>
        <end position="132"/>
    </location>
</feature>
<dbReference type="GO" id="GO:0035145">
    <property type="term" value="C:exon-exon junction complex"/>
    <property type="evidence" value="ECO:0007669"/>
    <property type="project" value="InterPro"/>
</dbReference>
<feature type="region of interest" description="Disordered" evidence="13">
    <location>
        <begin position="544"/>
        <end position="605"/>
    </location>
</feature>
<feature type="compositionally biased region" description="Acidic residues" evidence="13">
    <location>
        <begin position="1"/>
        <end position="16"/>
    </location>
</feature>
<evidence type="ECO:0000256" key="2">
    <source>
        <dbReference type="ARBA" id="ARBA00004496"/>
    </source>
</evidence>
<evidence type="ECO:0000313" key="17">
    <source>
        <dbReference type="Proteomes" id="UP000078284"/>
    </source>
</evidence>
<feature type="compositionally biased region" description="Low complexity" evidence="13">
    <location>
        <begin position="552"/>
        <end position="567"/>
    </location>
</feature>
<evidence type="ECO:0000256" key="1">
    <source>
        <dbReference type="ARBA" id="ARBA00004123"/>
    </source>
</evidence>
<feature type="compositionally biased region" description="Polar residues" evidence="13">
    <location>
        <begin position="247"/>
        <end position="265"/>
    </location>
</feature>
<accession>A0A178WMN8</accession>
<dbReference type="AlphaFoldDB" id="A0A178WMN8"/>
<dbReference type="OMA" id="ADEGLHI"/>